<feature type="compositionally biased region" description="Low complexity" evidence="4">
    <location>
        <begin position="153"/>
        <end position="172"/>
    </location>
</feature>
<dbReference type="AlphaFoldDB" id="A0A8G1RDB2"/>
<dbReference type="InterPro" id="IPR032675">
    <property type="entry name" value="LRR_dom_sf"/>
</dbReference>
<feature type="region of interest" description="Disordered" evidence="4">
    <location>
        <begin position="39"/>
        <end position="247"/>
    </location>
</feature>
<dbReference type="GO" id="GO:0005829">
    <property type="term" value="C:cytosol"/>
    <property type="evidence" value="ECO:0007669"/>
    <property type="project" value="TreeGrafter"/>
</dbReference>
<dbReference type="GO" id="GO:0005634">
    <property type="term" value="C:nucleus"/>
    <property type="evidence" value="ECO:0007669"/>
    <property type="project" value="TreeGrafter"/>
</dbReference>
<feature type="compositionally biased region" description="Basic and acidic residues" evidence="4">
    <location>
        <begin position="321"/>
        <end position="330"/>
    </location>
</feature>
<feature type="compositionally biased region" description="Basic and acidic residues" evidence="4">
    <location>
        <begin position="110"/>
        <end position="119"/>
    </location>
</feature>
<dbReference type="GeneID" id="63866337"/>
<keyword evidence="6" id="KW-1185">Reference proteome</keyword>
<accession>A0A8G1RDB2</accession>
<dbReference type="GO" id="GO:0048471">
    <property type="term" value="C:perinuclear region of cytoplasm"/>
    <property type="evidence" value="ECO:0007669"/>
    <property type="project" value="TreeGrafter"/>
</dbReference>
<evidence type="ECO:0000313" key="5">
    <source>
        <dbReference type="EMBL" id="RAK71662.1"/>
    </source>
</evidence>
<dbReference type="SUPFAM" id="SSF52047">
    <property type="entry name" value="RNI-like"/>
    <property type="match status" value="1"/>
</dbReference>
<dbReference type="InterPro" id="IPR027038">
    <property type="entry name" value="RanGap"/>
</dbReference>
<evidence type="ECO:0000256" key="2">
    <source>
        <dbReference type="ARBA" id="ARBA00022614"/>
    </source>
</evidence>
<dbReference type="RefSeq" id="XP_040795674.1">
    <property type="nucleotide sequence ID" value="XM_040949004.1"/>
</dbReference>
<dbReference type="OrthoDB" id="8436363at2759"/>
<dbReference type="GO" id="GO:0006913">
    <property type="term" value="P:nucleocytoplasmic transport"/>
    <property type="evidence" value="ECO:0007669"/>
    <property type="project" value="TreeGrafter"/>
</dbReference>
<feature type="compositionally biased region" description="Low complexity" evidence="4">
    <location>
        <begin position="360"/>
        <end position="369"/>
    </location>
</feature>
<protein>
    <submittedName>
        <fullName evidence="5">RNI-like protein</fullName>
    </submittedName>
</protein>
<feature type="region of interest" description="Disordered" evidence="4">
    <location>
        <begin position="1056"/>
        <end position="1095"/>
    </location>
</feature>
<dbReference type="PANTHER" id="PTHR24113:SF12">
    <property type="entry name" value="RAN GTPASE-ACTIVATING PROTEIN 1"/>
    <property type="match status" value="1"/>
</dbReference>
<dbReference type="GO" id="GO:0031267">
    <property type="term" value="F:small GTPase binding"/>
    <property type="evidence" value="ECO:0007669"/>
    <property type="project" value="TreeGrafter"/>
</dbReference>
<feature type="compositionally biased region" description="Basic and acidic residues" evidence="4">
    <location>
        <begin position="373"/>
        <end position="393"/>
    </location>
</feature>
<keyword evidence="1" id="KW-0343">GTPase activation</keyword>
<name>A0A8G1RDB2_9EURO</name>
<reference evidence="5 6" key="1">
    <citation type="submission" date="2018-02" db="EMBL/GenBank/DDBJ databases">
        <title>The genomes of Aspergillus section Nigri reveals drivers in fungal speciation.</title>
        <authorList>
            <consortium name="DOE Joint Genome Institute"/>
            <person name="Vesth T.C."/>
            <person name="Nybo J."/>
            <person name="Theobald S."/>
            <person name="Brandl J."/>
            <person name="Frisvad J.C."/>
            <person name="Nielsen K.F."/>
            <person name="Lyhne E.K."/>
            <person name="Kogle M.E."/>
            <person name="Kuo A."/>
            <person name="Riley R."/>
            <person name="Clum A."/>
            <person name="Nolan M."/>
            <person name="Lipzen A."/>
            <person name="Salamov A."/>
            <person name="Henrissat B."/>
            <person name="Wiebenga A."/>
            <person name="De vries R.P."/>
            <person name="Grigoriev I.V."/>
            <person name="Mortensen U.H."/>
            <person name="Andersen M.R."/>
            <person name="Baker S.E."/>
        </authorList>
    </citation>
    <scope>NUCLEOTIDE SEQUENCE [LARGE SCALE GENOMIC DNA]</scope>
    <source>
        <strain evidence="5 6">CBS 313.89</strain>
    </source>
</reference>
<organism evidence="5 6">
    <name type="scientific">Aspergillus fijiensis CBS 313.89</name>
    <dbReference type="NCBI Taxonomy" id="1448319"/>
    <lineage>
        <taxon>Eukaryota</taxon>
        <taxon>Fungi</taxon>
        <taxon>Dikarya</taxon>
        <taxon>Ascomycota</taxon>
        <taxon>Pezizomycotina</taxon>
        <taxon>Eurotiomycetes</taxon>
        <taxon>Eurotiomycetidae</taxon>
        <taxon>Eurotiales</taxon>
        <taxon>Aspergillaceae</taxon>
        <taxon>Aspergillus</taxon>
    </lineage>
</organism>
<evidence type="ECO:0000256" key="3">
    <source>
        <dbReference type="ARBA" id="ARBA00022737"/>
    </source>
</evidence>
<feature type="compositionally biased region" description="Basic and acidic residues" evidence="4">
    <location>
        <begin position="201"/>
        <end position="212"/>
    </location>
</feature>
<evidence type="ECO:0000256" key="4">
    <source>
        <dbReference type="SAM" id="MobiDB-lite"/>
    </source>
</evidence>
<feature type="compositionally biased region" description="Low complexity" evidence="4">
    <location>
        <begin position="96"/>
        <end position="108"/>
    </location>
</feature>
<dbReference type="Gene3D" id="3.80.10.10">
    <property type="entry name" value="Ribonuclease Inhibitor"/>
    <property type="match status" value="2"/>
</dbReference>
<keyword evidence="3" id="KW-0677">Repeat</keyword>
<feature type="region of interest" description="Disordered" evidence="4">
    <location>
        <begin position="959"/>
        <end position="993"/>
    </location>
</feature>
<dbReference type="GO" id="GO:0005096">
    <property type="term" value="F:GTPase activator activity"/>
    <property type="evidence" value="ECO:0007669"/>
    <property type="project" value="UniProtKB-KW"/>
</dbReference>
<sequence>MEGVETVDVSWLHHSQKGESDRVYWERVFRMQCQCLWNSPQSPTADHLSRCKSASSLVSDKSIPDGGGGATPPPQQCDAEKKPLQENHAPSPPPVSTAAAPTTASVASQNEKEVNKVNEKAVAVDAKPTGASPASQQQQQKSAPRPVGGRRNSWISSLSSRFSSGSTPPSQSNMKAPPSTKATSPVSKMDAHNPFGAAYSPKDKEEERKDENSPFASTSPKGPSFLSNAFRKLSSSAGGSGKLATNGTICPRRVMNIDQDRDRCKVADLNQAKLRRVAFCVDVEIAGLSYRESDEEAPAVNSKHQIVPDLNGPKVKRSNSKSKDKKDKNETTPAKSAQASVSVKEGNAPEQAVNGKPTGSTDTAAADSTPNGESKEPTRKQEKKKRSEEERRERRERRRRQAEANGTIPMQLTADGEEYGIRTPASSTSRPKTQSHPTTDPVRIYRRCCQLRETPVLKRIVDEISKPSSTLAESPGTVAVLDLSNFPMTSEDMATFCDWLAVVPVRKLILEECALTDDPVRSILAALLSTRTVEHMWGKRKRGNKSEVQSVEKEERFSVIEKLSLKGNPKIGTEGWLHICLFVHLSKSLKAIDLSGIPLPRVPIPITSSGKLAVQPGNCTTASTELTAVFANALSQRYGGDHLEELLLSECDPTIEDTQRICDAATTVGLRRLGFANNGLSRESLEHVVRYLKAGKCEGLDLGGNPIRDHLDLITSAVSEVHPLYALSLADCSLTPTAVYPLLQELACLPDLRFVDFSHNPDLFTVKPDALPTFRRFLPKMPALKRIHLADVNLSPDQTIALAEVLPECPSLCHLNILENPLITALASATDPATQEEACAVYASLMAAVRVSRTIIAVDIEVPTAENNEVVKALASQIVAYSLQNLEQGAMAVELSDSFDISATRSTVHVPEILQHIVGHGAGEEVVEEDDEPAPDEDYVIGGTGVVKALGVCLGNLDRSLPGDQSGPPSGTATPRHRKSRSFVTRKPRDMSKNLLESARNIRTRIQSALVREDRAGNDNNYRRLQFLDFTLQRMIQRFEDEYPETRIVPQAIPYSFPETSSQNSGEDGWGAPAGDGTPPNAANGDGEAAADDEDDHQYAVRLSRASSITSLHSRAMTHEEGHVHRLGQNLRRDFLSPSFDATDDDPSSLTFDESHIAALRDKLDRLHVEQMRSNFESVNAAKTFKDLGTTVDELWAAQKQDSETFEKFRQSQIAAQFNSGKKRPSSPLPGSFQRTNQAPEPDRSPPC</sequence>
<gene>
    <name evidence="5" type="ORF">BO72DRAFT_501722</name>
</gene>
<proteinExistence type="predicted"/>
<dbReference type="VEuPathDB" id="FungiDB:BO72DRAFT_501722"/>
<evidence type="ECO:0000256" key="1">
    <source>
        <dbReference type="ARBA" id="ARBA00022468"/>
    </source>
</evidence>
<feature type="compositionally biased region" description="Polar residues" evidence="4">
    <location>
        <begin position="331"/>
        <end position="341"/>
    </location>
</feature>
<dbReference type="EMBL" id="KZ824713">
    <property type="protein sequence ID" value="RAK71662.1"/>
    <property type="molecule type" value="Genomic_DNA"/>
</dbReference>
<feature type="compositionally biased region" description="Polar residues" evidence="4">
    <location>
        <begin position="424"/>
        <end position="438"/>
    </location>
</feature>
<keyword evidence="2" id="KW-0433">Leucine-rich repeat</keyword>
<feature type="region of interest" description="Disordered" evidence="4">
    <location>
        <begin position="292"/>
        <end position="439"/>
    </location>
</feature>
<feature type="region of interest" description="Disordered" evidence="4">
    <location>
        <begin position="1208"/>
        <end position="1248"/>
    </location>
</feature>
<feature type="compositionally biased region" description="Polar residues" evidence="4">
    <location>
        <begin position="1211"/>
        <end position="1220"/>
    </location>
</feature>
<dbReference type="Proteomes" id="UP000249789">
    <property type="component" value="Unassembled WGS sequence"/>
</dbReference>
<feature type="compositionally biased region" description="Polar residues" evidence="4">
    <location>
        <begin position="214"/>
        <end position="227"/>
    </location>
</feature>
<feature type="compositionally biased region" description="Low complexity" evidence="4">
    <location>
        <begin position="131"/>
        <end position="146"/>
    </location>
</feature>
<feature type="compositionally biased region" description="Basic residues" evidence="4">
    <location>
        <begin position="975"/>
        <end position="986"/>
    </location>
</feature>
<evidence type="ECO:0000313" key="6">
    <source>
        <dbReference type="Proteomes" id="UP000249789"/>
    </source>
</evidence>
<dbReference type="PANTHER" id="PTHR24113">
    <property type="entry name" value="RAN GTPASE-ACTIVATING PROTEIN 1"/>
    <property type="match status" value="1"/>
</dbReference>